<accession>A0A0F9AW58</accession>
<dbReference type="InterPro" id="IPR010773">
    <property type="entry name" value="Mycophage_PG1_Gp7"/>
</dbReference>
<gene>
    <name evidence="1" type="ORF">LCGC14_2863520</name>
</gene>
<sequence length="108" mass="12444">MLIKLFLLAILTEALIELFFSEGLFKKIRIFLVRQTPGLNLPAYGHLLDCKYCCSVWIGLIVIYLSTYINYPLPRLIAFGIILARASNYIHCTLGLLRDLQINTRLKR</sequence>
<name>A0A0F9AW58_9ZZZZ</name>
<evidence type="ECO:0008006" key="2">
    <source>
        <dbReference type="Google" id="ProtNLM"/>
    </source>
</evidence>
<comment type="caution">
    <text evidence="1">The sequence shown here is derived from an EMBL/GenBank/DDBJ whole genome shotgun (WGS) entry which is preliminary data.</text>
</comment>
<dbReference type="Pfam" id="PF07098">
    <property type="entry name" value="DUF1360"/>
    <property type="match status" value="1"/>
</dbReference>
<evidence type="ECO:0000313" key="1">
    <source>
        <dbReference type="EMBL" id="KKK76451.1"/>
    </source>
</evidence>
<dbReference type="EMBL" id="LAZR01055399">
    <property type="protein sequence ID" value="KKK76451.1"/>
    <property type="molecule type" value="Genomic_DNA"/>
</dbReference>
<dbReference type="AlphaFoldDB" id="A0A0F9AW58"/>
<reference evidence="1" key="1">
    <citation type="journal article" date="2015" name="Nature">
        <title>Complex archaea that bridge the gap between prokaryotes and eukaryotes.</title>
        <authorList>
            <person name="Spang A."/>
            <person name="Saw J.H."/>
            <person name="Jorgensen S.L."/>
            <person name="Zaremba-Niedzwiedzka K."/>
            <person name="Martijn J."/>
            <person name="Lind A.E."/>
            <person name="van Eijk R."/>
            <person name="Schleper C."/>
            <person name="Guy L."/>
            <person name="Ettema T.J."/>
        </authorList>
    </citation>
    <scope>NUCLEOTIDE SEQUENCE</scope>
</reference>
<protein>
    <recommendedName>
        <fullName evidence="2">DUF1360 domain-containing protein</fullName>
    </recommendedName>
</protein>
<organism evidence="1">
    <name type="scientific">marine sediment metagenome</name>
    <dbReference type="NCBI Taxonomy" id="412755"/>
    <lineage>
        <taxon>unclassified sequences</taxon>
        <taxon>metagenomes</taxon>
        <taxon>ecological metagenomes</taxon>
    </lineage>
</organism>
<proteinExistence type="predicted"/>